<dbReference type="SUPFAM" id="SSF55729">
    <property type="entry name" value="Acyl-CoA N-acyltransferases (Nat)"/>
    <property type="match status" value="1"/>
</dbReference>
<reference evidence="2 3" key="1">
    <citation type="journal article" date="2021" name="Microorganisms">
        <title>Genome Evolution of Filamentous Cyanobacterium Nostoc Species: From Facultative Symbiosis to Free Living.</title>
        <authorList>
            <person name="Huo D."/>
            <person name="Li H."/>
            <person name="Cai F."/>
            <person name="Guo X."/>
            <person name="Qiao Z."/>
            <person name="Wang W."/>
            <person name="Yu G."/>
            <person name="Li R."/>
        </authorList>
    </citation>
    <scope>NUCLEOTIDE SEQUENCE [LARGE SCALE GENOMIC DNA]</scope>
    <source>
        <strain evidence="2 3">CHAB 5714</strain>
    </source>
</reference>
<sequence length="335" mass="36832">MCRRKAVCRQTSLRLFKVEPALQVVLLLFPEPLLRYTKLETQEFFVLTLRTLQPGDEVSLEKFLLQHSDTSMFLRSNWRAAGLLDQGARFQGTYIAAYTDETIVAVAAHFWNGMIVVQAPVHLPEVVQAVVAQSGRAISGISGPAAQVEATKSILGLSNRLTQLDEAEILFSLALRDLQIPEALVSAKVQCRLPHPEELELLGEWCVAYNVETLGRTDTPSLRPDCDRIIETRQATDMHWVLVAGDTPVSYSAFNASLPDIVQIGGVWTPPALRGKGYAKSVVAGSLLDARSLLVKRAILFTGDNNQAAQAVYRGIGFLPTGQKYGLVLFEETQA</sequence>
<dbReference type="Proteomes" id="UP001199525">
    <property type="component" value="Unassembled WGS sequence"/>
</dbReference>
<evidence type="ECO:0000313" key="2">
    <source>
        <dbReference type="EMBL" id="MCC5602995.1"/>
    </source>
</evidence>
<dbReference type="PROSITE" id="PS51186">
    <property type="entry name" value="GNAT"/>
    <property type="match status" value="1"/>
</dbReference>
<comment type="caution">
    <text evidence="2">The sequence shown here is derived from an EMBL/GenBank/DDBJ whole genome shotgun (WGS) entry which is preliminary data.</text>
</comment>
<protein>
    <submittedName>
        <fullName evidence="2">GNAT family N-acetyltransferase</fullName>
        <ecNumber evidence="2">2.3.1.-</ecNumber>
    </submittedName>
</protein>
<dbReference type="Pfam" id="PF00583">
    <property type="entry name" value="Acetyltransf_1"/>
    <property type="match status" value="1"/>
</dbReference>
<dbReference type="GO" id="GO:0016746">
    <property type="term" value="F:acyltransferase activity"/>
    <property type="evidence" value="ECO:0007669"/>
    <property type="project" value="UniProtKB-KW"/>
</dbReference>
<dbReference type="EC" id="2.3.1.-" evidence="2"/>
<organism evidence="2 3">
    <name type="scientific">Nostoc favosum CHAB5714</name>
    <dbReference type="NCBI Taxonomy" id="2780399"/>
    <lineage>
        <taxon>Bacteria</taxon>
        <taxon>Bacillati</taxon>
        <taxon>Cyanobacteriota</taxon>
        <taxon>Cyanophyceae</taxon>
        <taxon>Nostocales</taxon>
        <taxon>Nostocaceae</taxon>
        <taxon>Nostoc</taxon>
        <taxon>Nostoc favosum</taxon>
    </lineage>
</organism>
<dbReference type="RefSeq" id="WP_229488526.1">
    <property type="nucleotide sequence ID" value="NZ_JAIVFQ010000064.1"/>
</dbReference>
<accession>A0ABS8IFG5</accession>
<keyword evidence="2" id="KW-0012">Acyltransferase</keyword>
<proteinExistence type="predicted"/>
<dbReference type="InterPro" id="IPR000182">
    <property type="entry name" value="GNAT_dom"/>
</dbReference>
<gene>
    <name evidence="2" type="ORF">LC586_28335</name>
</gene>
<dbReference type="EMBL" id="JAIVFQ010000064">
    <property type="protein sequence ID" value="MCC5602995.1"/>
    <property type="molecule type" value="Genomic_DNA"/>
</dbReference>
<evidence type="ECO:0000313" key="3">
    <source>
        <dbReference type="Proteomes" id="UP001199525"/>
    </source>
</evidence>
<name>A0ABS8IFG5_9NOSO</name>
<keyword evidence="2" id="KW-0808">Transferase</keyword>
<dbReference type="InterPro" id="IPR016181">
    <property type="entry name" value="Acyl_CoA_acyltransferase"/>
</dbReference>
<feature type="domain" description="N-acetyltransferase" evidence="1">
    <location>
        <begin position="189"/>
        <end position="335"/>
    </location>
</feature>
<dbReference type="Gene3D" id="3.40.630.30">
    <property type="match status" value="1"/>
</dbReference>
<keyword evidence="3" id="KW-1185">Reference proteome</keyword>
<evidence type="ECO:0000259" key="1">
    <source>
        <dbReference type="PROSITE" id="PS51186"/>
    </source>
</evidence>